<sequence length="597" mass="65784">MLIRNEYKPYMAKKEEKTRLVVENNKRLSWLLVAIGGAFFVLVGYSFMVQANHRNELSKFGNDRVVRSIREPALRGMITDRNGTILAASRYLKIATFNPRAIYTPKRAGDSVNWKIVSDEQFAKLAKILKLPEKEVRQKLQDTSSQYVKFKAELSLDEADQLKALKIPTLRFENRTERTYPTGNLFSHIVGFANSEGKGLEGIERTQDEALKGKDGQQVVLRDRHQNIVELIDSPDNVVAQPGETLVLSVDSSIQQLAHDQLVATLKHFNAKAGGAVVLDAQTGEILAMSSLPDYDANFYQAYPEDSLRNFAVGVTLEPGSVMKPFVVSKALDDGKINRHTWFNTSPYEVSGKTIKDPHSYPSLNTEGILQKSSNVGTSKIAAMYSPDELYQQFRKVGFGSKTKSGVSGEQSAAIKPASQWSKLDRAVMSYGYAITVNLLQMAQAYTIFTTDGKLMPATIFKQTQRPEGTQIIKPDTARQMREMMMSITKKGGTGQAGAVPGFDVAAKTGTARKAEDGKYEGKYRASFVGFAPAENPRLIVAVTIDEPSGNGYYGGTVAGPAFREIMGGGLKILGVKPTYVTETDINETQPEKVATR</sequence>
<dbReference type="Gene3D" id="3.40.710.10">
    <property type="entry name" value="DD-peptidase/beta-lactamase superfamily"/>
    <property type="match status" value="1"/>
</dbReference>
<dbReference type="EMBL" id="FXUV02000016">
    <property type="protein sequence ID" value="SNB62662.1"/>
    <property type="molecule type" value="Genomic_DNA"/>
</dbReference>
<keyword evidence="9" id="KW-1185">Reference proteome</keyword>
<dbReference type="InterPro" id="IPR001460">
    <property type="entry name" value="PCN-bd_Tpept"/>
</dbReference>
<evidence type="ECO:0000256" key="1">
    <source>
        <dbReference type="ARBA" id="ARBA00004370"/>
    </source>
</evidence>
<gene>
    <name evidence="8" type="primary">penA</name>
    <name evidence="8" type="ORF">KEBURONENSIS_01008</name>
    <name evidence="7" type="ORF">KEBURONENSIS_01084</name>
</gene>
<dbReference type="GO" id="GO:0005886">
    <property type="term" value="C:plasma membrane"/>
    <property type="evidence" value="ECO:0007669"/>
    <property type="project" value="TreeGrafter"/>
</dbReference>
<feature type="domain" description="Penicillin-binding protein transpeptidase" evidence="5">
    <location>
        <begin position="274"/>
        <end position="567"/>
    </location>
</feature>
<dbReference type="GO" id="GO:0004180">
    <property type="term" value="F:carboxypeptidase activity"/>
    <property type="evidence" value="ECO:0007669"/>
    <property type="project" value="UniProtKB-KW"/>
</dbReference>
<evidence type="ECO:0000256" key="3">
    <source>
        <dbReference type="ARBA" id="ARBA00023136"/>
    </source>
</evidence>
<dbReference type="Pfam" id="PF03717">
    <property type="entry name" value="PBP_dimer"/>
    <property type="match status" value="1"/>
</dbReference>
<keyword evidence="3 4" id="KW-0472">Membrane</keyword>
<evidence type="ECO:0000313" key="8">
    <source>
        <dbReference type="EMBL" id="SNB62662.1"/>
    </source>
</evidence>
<evidence type="ECO:0000313" key="9">
    <source>
        <dbReference type="Proteomes" id="UP000215450"/>
    </source>
</evidence>
<feature type="transmembrane region" description="Helical" evidence="4">
    <location>
        <begin position="28"/>
        <end position="48"/>
    </location>
</feature>
<keyword evidence="4" id="KW-0812">Transmembrane</keyword>
<evidence type="ECO:0000259" key="5">
    <source>
        <dbReference type="Pfam" id="PF00905"/>
    </source>
</evidence>
<evidence type="ECO:0000313" key="7">
    <source>
        <dbReference type="EMBL" id="SMQ12075.1"/>
    </source>
</evidence>
<dbReference type="EMBL" id="FXUV01000014">
    <property type="protein sequence ID" value="SMQ12075.1"/>
    <property type="molecule type" value="Genomic_DNA"/>
</dbReference>
<organism evidence="8 9">
    <name type="scientific">Kingella negevensis</name>
    <dbReference type="NCBI Taxonomy" id="1522312"/>
    <lineage>
        <taxon>Bacteria</taxon>
        <taxon>Pseudomonadati</taxon>
        <taxon>Pseudomonadota</taxon>
        <taxon>Betaproteobacteria</taxon>
        <taxon>Neisseriales</taxon>
        <taxon>Neisseriaceae</taxon>
        <taxon>Kingella</taxon>
    </lineage>
</organism>
<comment type="subcellular location">
    <subcellularLocation>
        <location evidence="1">Membrane</location>
    </subcellularLocation>
</comment>
<dbReference type="InterPro" id="IPR012338">
    <property type="entry name" value="Beta-lactam/transpept-like"/>
</dbReference>
<dbReference type="GO" id="GO:0008658">
    <property type="term" value="F:penicillin binding"/>
    <property type="evidence" value="ECO:0007669"/>
    <property type="project" value="InterPro"/>
</dbReference>
<dbReference type="SUPFAM" id="SSF56519">
    <property type="entry name" value="Penicillin binding protein dimerisation domain"/>
    <property type="match status" value="1"/>
</dbReference>
<evidence type="ECO:0000256" key="4">
    <source>
        <dbReference type="SAM" id="Phobius"/>
    </source>
</evidence>
<name>A0A238TBZ2_9NEIS</name>
<dbReference type="PANTHER" id="PTHR30627">
    <property type="entry name" value="PEPTIDOGLYCAN D,D-TRANSPEPTIDASE"/>
    <property type="match status" value="1"/>
</dbReference>
<keyword evidence="4" id="KW-1133">Transmembrane helix</keyword>
<dbReference type="InterPro" id="IPR050515">
    <property type="entry name" value="Beta-lactam/transpept"/>
</dbReference>
<keyword evidence="2" id="KW-0645">Protease</keyword>
<dbReference type="Gene3D" id="3.30.450.330">
    <property type="match status" value="1"/>
</dbReference>
<protein>
    <submittedName>
        <fullName evidence="8">Penicillin-binding protein 2</fullName>
    </submittedName>
</protein>
<reference evidence="7" key="1">
    <citation type="submission" date="2017-05" db="EMBL/GenBank/DDBJ databases">
        <authorList>
            <person name="Song R."/>
            <person name="Chenine A.L."/>
            <person name="Ruprecht R.M."/>
        </authorList>
    </citation>
    <scope>NUCLEOTIDE SEQUENCE</scope>
    <source>
        <strain evidence="7">Kingella_eburonensis</strain>
    </source>
</reference>
<dbReference type="RefSeq" id="WP_180676201.1">
    <property type="nucleotide sequence ID" value="NZ_FXUV02000016.1"/>
</dbReference>
<accession>A0A238TBZ2</accession>
<keyword evidence="2" id="KW-0121">Carboxypeptidase</keyword>
<dbReference type="PANTHER" id="PTHR30627:SF1">
    <property type="entry name" value="PEPTIDOGLYCAN D,D-TRANSPEPTIDASE FTSI"/>
    <property type="match status" value="1"/>
</dbReference>
<feature type="domain" description="Penicillin-binding protein dimerisation" evidence="6">
    <location>
        <begin position="71"/>
        <end position="230"/>
    </location>
</feature>
<evidence type="ECO:0000259" key="6">
    <source>
        <dbReference type="Pfam" id="PF03717"/>
    </source>
</evidence>
<evidence type="ECO:0000256" key="2">
    <source>
        <dbReference type="ARBA" id="ARBA00022645"/>
    </source>
</evidence>
<dbReference type="InterPro" id="IPR005311">
    <property type="entry name" value="PBP_dimer"/>
</dbReference>
<dbReference type="AlphaFoldDB" id="A0A238TBZ2"/>
<dbReference type="STRING" id="1522312.GCA_900177895_00739"/>
<keyword evidence="2" id="KW-0378">Hydrolase</keyword>
<dbReference type="GO" id="GO:0071555">
    <property type="term" value="P:cell wall organization"/>
    <property type="evidence" value="ECO:0007669"/>
    <property type="project" value="TreeGrafter"/>
</dbReference>
<dbReference type="SUPFAM" id="SSF56601">
    <property type="entry name" value="beta-lactamase/transpeptidase-like"/>
    <property type="match status" value="1"/>
</dbReference>
<dbReference type="Proteomes" id="UP000215450">
    <property type="component" value="Unassembled WGS sequence"/>
</dbReference>
<reference evidence="8 9" key="2">
    <citation type="submission" date="2017-06" db="EMBL/GenBank/DDBJ databases">
        <authorList>
            <person name="Kim H.J."/>
            <person name="Triplett B.A."/>
        </authorList>
    </citation>
    <scope>NUCLEOTIDE SEQUENCE [LARGE SCALE GENOMIC DNA]</scope>
    <source>
        <strain evidence="8">Kingella_eburonensis</strain>
    </source>
</reference>
<dbReference type="Gene3D" id="3.90.1310.10">
    <property type="entry name" value="Penicillin-binding protein 2a (Domain 2)"/>
    <property type="match status" value="1"/>
</dbReference>
<proteinExistence type="predicted"/>
<dbReference type="InterPro" id="IPR036138">
    <property type="entry name" value="PBP_dimer_sf"/>
</dbReference>
<dbReference type="Pfam" id="PF00905">
    <property type="entry name" value="Transpeptidase"/>
    <property type="match status" value="1"/>
</dbReference>